<organism evidence="1 2">
    <name type="scientific">Glossina palpalis gambiensis</name>
    <dbReference type="NCBI Taxonomy" id="67801"/>
    <lineage>
        <taxon>Eukaryota</taxon>
        <taxon>Metazoa</taxon>
        <taxon>Ecdysozoa</taxon>
        <taxon>Arthropoda</taxon>
        <taxon>Hexapoda</taxon>
        <taxon>Insecta</taxon>
        <taxon>Pterygota</taxon>
        <taxon>Neoptera</taxon>
        <taxon>Endopterygota</taxon>
        <taxon>Diptera</taxon>
        <taxon>Brachycera</taxon>
        <taxon>Muscomorpha</taxon>
        <taxon>Hippoboscoidea</taxon>
        <taxon>Glossinidae</taxon>
        <taxon>Glossina</taxon>
    </lineage>
</organism>
<protein>
    <submittedName>
        <fullName evidence="1">Uncharacterized protein</fullName>
    </submittedName>
</protein>
<dbReference type="STRING" id="67801.A0A1B0BH29"/>
<proteinExistence type="predicted"/>
<dbReference type="SUPFAM" id="SSF53790">
    <property type="entry name" value="Tetrapyrrole methylase"/>
    <property type="match status" value="1"/>
</dbReference>
<evidence type="ECO:0000313" key="1">
    <source>
        <dbReference type="EnsemblMetazoa" id="GPPI029835-PA"/>
    </source>
</evidence>
<dbReference type="PANTHER" id="PTHR10882:SF0">
    <property type="entry name" value="DIPHTHINE METHYL ESTER SYNTHASE"/>
    <property type="match status" value="1"/>
</dbReference>
<sequence length="131" mass="15145">MQRPDTVDFVNRDLQNFVDGSFVLLLKESKHLGRSLANVKDCDSDPFDATTHRDHALRPTENEIPYKVIHNASILNAVGCCGLQLYKFGDTVSIPYWDETWKPESLYEEIKFNRLHNMHNMLVWSLVRIPG</sequence>
<dbReference type="Gene3D" id="3.30.950.10">
    <property type="entry name" value="Methyltransferase, Cobalt-precorrin-4 Transmethylase, Domain 2"/>
    <property type="match status" value="1"/>
</dbReference>
<reference evidence="1" key="2">
    <citation type="submission" date="2020-05" db="UniProtKB">
        <authorList>
            <consortium name="EnsemblMetazoa"/>
        </authorList>
    </citation>
    <scope>IDENTIFICATION</scope>
    <source>
        <strain evidence="1">IAEA</strain>
    </source>
</reference>
<dbReference type="InterPro" id="IPR035996">
    <property type="entry name" value="4pyrrol_Methylase_sf"/>
</dbReference>
<reference evidence="2" key="1">
    <citation type="submission" date="2015-01" db="EMBL/GenBank/DDBJ databases">
        <authorList>
            <person name="Aksoy S."/>
            <person name="Warren W."/>
            <person name="Wilson R.K."/>
        </authorList>
    </citation>
    <scope>NUCLEOTIDE SEQUENCE [LARGE SCALE GENOMIC DNA]</scope>
    <source>
        <strain evidence="2">IAEA</strain>
    </source>
</reference>
<accession>A0A1B0BH29</accession>
<evidence type="ECO:0000313" key="2">
    <source>
        <dbReference type="Proteomes" id="UP000092460"/>
    </source>
</evidence>
<dbReference type="AlphaFoldDB" id="A0A1B0BH29"/>
<keyword evidence="2" id="KW-1185">Reference proteome</keyword>
<dbReference type="GO" id="GO:0008168">
    <property type="term" value="F:methyltransferase activity"/>
    <property type="evidence" value="ECO:0007669"/>
    <property type="project" value="InterPro"/>
</dbReference>
<dbReference type="EnsemblMetazoa" id="GPPI029835-RA">
    <property type="protein sequence ID" value="GPPI029835-PA"/>
    <property type="gene ID" value="GPPI029835"/>
</dbReference>
<dbReference type="InterPro" id="IPR014776">
    <property type="entry name" value="4pyrrole_Mease_sub2"/>
</dbReference>
<dbReference type="GO" id="GO:0017183">
    <property type="term" value="P:protein histidyl modification to diphthamide"/>
    <property type="evidence" value="ECO:0007669"/>
    <property type="project" value="InterPro"/>
</dbReference>
<dbReference type="VEuPathDB" id="VectorBase:GPPI029835"/>
<name>A0A1B0BH29_9MUSC</name>
<dbReference type="EMBL" id="JXJN01014110">
    <property type="status" value="NOT_ANNOTATED_CDS"/>
    <property type="molecule type" value="Genomic_DNA"/>
</dbReference>
<dbReference type="PANTHER" id="PTHR10882">
    <property type="entry name" value="DIPHTHINE SYNTHASE"/>
    <property type="match status" value="1"/>
</dbReference>
<dbReference type="Proteomes" id="UP000092460">
    <property type="component" value="Unassembled WGS sequence"/>
</dbReference>
<dbReference type="InterPro" id="IPR004551">
    <property type="entry name" value="Dphthn_synthase"/>
</dbReference>